<comment type="similarity">
    <text evidence="4">Belongs to the Orn/Lys/Arg decarboxylase class-II family.</text>
</comment>
<accession>A0A1N7KF70</accession>
<name>A0A1N7KF70_9BACI</name>
<dbReference type="PANTHER" id="PTHR43727:SF2">
    <property type="entry name" value="GROUP IV DECARBOXYLASE"/>
    <property type="match status" value="1"/>
</dbReference>
<dbReference type="GO" id="GO:0006596">
    <property type="term" value="P:polyamine biosynthetic process"/>
    <property type="evidence" value="ECO:0007669"/>
    <property type="project" value="InterPro"/>
</dbReference>
<dbReference type="InterPro" id="IPR029066">
    <property type="entry name" value="PLP-binding_barrel"/>
</dbReference>
<dbReference type="PRINTS" id="PR01182">
    <property type="entry name" value="ORNDCRBXLASE"/>
</dbReference>
<keyword evidence="8" id="KW-1185">Reference proteome</keyword>
<dbReference type="Proteomes" id="UP000187608">
    <property type="component" value="Unassembled WGS sequence"/>
</dbReference>
<dbReference type="EMBL" id="FTOC01000011">
    <property type="protein sequence ID" value="SIS60248.1"/>
    <property type="molecule type" value="Genomic_DNA"/>
</dbReference>
<protein>
    <submittedName>
        <fullName evidence="7">Diaminopimelate decarboxylase</fullName>
    </submittedName>
</protein>
<evidence type="ECO:0000313" key="7">
    <source>
        <dbReference type="EMBL" id="SIS60248.1"/>
    </source>
</evidence>
<feature type="domain" description="Orn/DAP/Arg decarboxylase 2 C-terminal" evidence="5">
    <location>
        <begin position="18"/>
        <end position="360"/>
    </location>
</feature>
<proteinExistence type="inferred from homology"/>
<keyword evidence="2 3" id="KW-0663">Pyridoxal phosphate</keyword>
<dbReference type="SUPFAM" id="SSF50621">
    <property type="entry name" value="Alanine racemase C-terminal domain-like"/>
    <property type="match status" value="1"/>
</dbReference>
<dbReference type="OrthoDB" id="9802241at2"/>
<dbReference type="PRINTS" id="PR01179">
    <property type="entry name" value="ODADCRBXLASE"/>
</dbReference>
<gene>
    <name evidence="7" type="ORF">SAMN05421687_11122</name>
</gene>
<dbReference type="InterPro" id="IPR000183">
    <property type="entry name" value="Orn/DAP/Arg_de-COase"/>
</dbReference>
<dbReference type="Gene3D" id="3.20.20.10">
    <property type="entry name" value="Alanine racemase"/>
    <property type="match status" value="1"/>
</dbReference>
<dbReference type="GO" id="GO:0009089">
    <property type="term" value="P:lysine biosynthetic process via diaminopimelate"/>
    <property type="evidence" value="ECO:0007669"/>
    <property type="project" value="TreeGrafter"/>
</dbReference>
<sequence length="383" mass="43376">MKEVREYIDSHESPICAYVYDLKGLRRRAESMNEKLPENCRLYYAVKANPDAEILQTLAPVVDGFEVASAGEMDKAGSGPRVFGGPAKKEEELRRALKEPGMMLNVESFHELRRLDHLAREMDTTAEVLLRVNLADNVSDSRLKMSGVPTQFGVEEKRIPALIEEALDSPYIGIRGFHFHAMSNNLSAEAHVAFAKLSVEKSLQWRNDYELDTSIIDLGGGFGINYWNPYDPFDWDAFAIGLTDIDTKGHELILEAGRYMTAECGYYITEVVDVKENHGRNFAVVRGGSHHLRLPAAWKISHPFYVEPREVWPYPFERPGVEETEVVIAGELCTPNDLLVRGEYVYRLRAGDVVVFTHAGAYAWTISHHDFLSHPHPEHVYIK</sequence>
<evidence type="ECO:0000256" key="3">
    <source>
        <dbReference type="PIRSR" id="PIRSR600183-50"/>
    </source>
</evidence>
<evidence type="ECO:0000256" key="4">
    <source>
        <dbReference type="RuleBase" id="RU003737"/>
    </source>
</evidence>
<evidence type="ECO:0000256" key="1">
    <source>
        <dbReference type="ARBA" id="ARBA00001933"/>
    </source>
</evidence>
<dbReference type="InterPro" id="IPR022643">
    <property type="entry name" value="De-COase2_C"/>
</dbReference>
<feature type="domain" description="Orn/DAP/Arg decarboxylase 2 N-terminal" evidence="6">
    <location>
        <begin position="24"/>
        <end position="262"/>
    </location>
</feature>
<dbReference type="InterPro" id="IPR022644">
    <property type="entry name" value="De-COase2_N"/>
</dbReference>
<evidence type="ECO:0000259" key="5">
    <source>
        <dbReference type="Pfam" id="PF00278"/>
    </source>
</evidence>
<evidence type="ECO:0000259" key="6">
    <source>
        <dbReference type="Pfam" id="PF02784"/>
    </source>
</evidence>
<dbReference type="CDD" id="cd06843">
    <property type="entry name" value="PLPDE_III_PvsE_like"/>
    <property type="match status" value="1"/>
</dbReference>
<feature type="active site" description="Proton donor" evidence="3">
    <location>
        <position position="333"/>
    </location>
</feature>
<dbReference type="SUPFAM" id="SSF51419">
    <property type="entry name" value="PLP-binding barrel"/>
    <property type="match status" value="1"/>
</dbReference>
<dbReference type="InterPro" id="IPR002433">
    <property type="entry name" value="Orn_de-COase"/>
</dbReference>
<evidence type="ECO:0000256" key="2">
    <source>
        <dbReference type="ARBA" id="ARBA00022898"/>
    </source>
</evidence>
<reference evidence="8" key="1">
    <citation type="submission" date="2017-01" db="EMBL/GenBank/DDBJ databases">
        <authorList>
            <person name="Varghese N."/>
            <person name="Submissions S."/>
        </authorList>
    </citation>
    <scope>NUCLEOTIDE SEQUENCE [LARGE SCALE GENOMIC DNA]</scope>
    <source>
        <strain evidence="8">DSM 23127</strain>
    </source>
</reference>
<dbReference type="Gene3D" id="2.40.37.10">
    <property type="entry name" value="Lyase, Ornithine Decarboxylase, Chain A, domain 1"/>
    <property type="match status" value="1"/>
</dbReference>
<dbReference type="PANTHER" id="PTHR43727">
    <property type="entry name" value="DIAMINOPIMELATE DECARBOXYLASE"/>
    <property type="match status" value="1"/>
</dbReference>
<dbReference type="GO" id="GO:0008836">
    <property type="term" value="F:diaminopimelate decarboxylase activity"/>
    <property type="evidence" value="ECO:0007669"/>
    <property type="project" value="TreeGrafter"/>
</dbReference>
<dbReference type="AlphaFoldDB" id="A0A1N7KF70"/>
<comment type="cofactor">
    <cofactor evidence="1 3">
        <name>pyridoxal 5'-phosphate</name>
        <dbReference type="ChEBI" id="CHEBI:597326"/>
    </cofactor>
</comment>
<dbReference type="STRING" id="570947.SAMN05421687_11122"/>
<feature type="modified residue" description="N6-(pyridoxal phosphate)lysine" evidence="3">
    <location>
        <position position="47"/>
    </location>
</feature>
<dbReference type="Pfam" id="PF00278">
    <property type="entry name" value="Orn_DAP_Arg_deC"/>
    <property type="match status" value="1"/>
</dbReference>
<dbReference type="Pfam" id="PF02784">
    <property type="entry name" value="Orn_Arg_deC_N"/>
    <property type="match status" value="1"/>
</dbReference>
<evidence type="ECO:0000313" key="8">
    <source>
        <dbReference type="Proteomes" id="UP000187608"/>
    </source>
</evidence>
<organism evidence="7 8">
    <name type="scientific">Salimicrobium flavidum</name>
    <dbReference type="NCBI Taxonomy" id="570947"/>
    <lineage>
        <taxon>Bacteria</taxon>
        <taxon>Bacillati</taxon>
        <taxon>Bacillota</taxon>
        <taxon>Bacilli</taxon>
        <taxon>Bacillales</taxon>
        <taxon>Bacillaceae</taxon>
        <taxon>Salimicrobium</taxon>
    </lineage>
</organism>
<dbReference type="InterPro" id="IPR009006">
    <property type="entry name" value="Ala_racemase/Decarboxylase_C"/>
</dbReference>
<dbReference type="RefSeq" id="WP_076560289.1">
    <property type="nucleotide sequence ID" value="NZ_FTOC01000011.1"/>
</dbReference>